<evidence type="ECO:0000313" key="4">
    <source>
        <dbReference type="EMBL" id="GHD04899.1"/>
    </source>
</evidence>
<dbReference type="Proteomes" id="UP000626210">
    <property type="component" value="Unassembled WGS sequence"/>
</dbReference>
<dbReference type="EMBL" id="BMYK01000058">
    <property type="protein sequence ID" value="GHD04899.1"/>
    <property type="molecule type" value="Genomic_DNA"/>
</dbReference>
<dbReference type="CDD" id="cd06268">
    <property type="entry name" value="PBP1_ABC_transporter_LIVBP-like"/>
    <property type="match status" value="1"/>
</dbReference>
<protein>
    <submittedName>
        <fullName evidence="4">Amino acid ABC transporter substrate-binding protein</fullName>
    </submittedName>
</protein>
<name>A0ABQ3GH64_9BURK</name>
<evidence type="ECO:0000259" key="3">
    <source>
        <dbReference type="Pfam" id="PF13458"/>
    </source>
</evidence>
<dbReference type="Gene3D" id="3.40.50.2300">
    <property type="match status" value="2"/>
</dbReference>
<proteinExistence type="inferred from homology"/>
<organism evidence="4 5">
    <name type="scientific">Pseudorhodoferax aquiterrae</name>
    <dbReference type="NCBI Taxonomy" id="747304"/>
    <lineage>
        <taxon>Bacteria</taxon>
        <taxon>Pseudomonadati</taxon>
        <taxon>Pseudomonadota</taxon>
        <taxon>Betaproteobacteria</taxon>
        <taxon>Burkholderiales</taxon>
        <taxon>Comamonadaceae</taxon>
    </lineage>
</organism>
<dbReference type="SUPFAM" id="SSF53822">
    <property type="entry name" value="Periplasmic binding protein-like I"/>
    <property type="match status" value="1"/>
</dbReference>
<evidence type="ECO:0000256" key="2">
    <source>
        <dbReference type="ARBA" id="ARBA00022729"/>
    </source>
</evidence>
<dbReference type="InterPro" id="IPR028082">
    <property type="entry name" value="Peripla_BP_I"/>
</dbReference>
<dbReference type="PANTHER" id="PTHR30483">
    <property type="entry name" value="LEUCINE-SPECIFIC-BINDING PROTEIN"/>
    <property type="match status" value="1"/>
</dbReference>
<gene>
    <name evidence="4" type="ORF">GCM10007320_66310</name>
</gene>
<dbReference type="InterPro" id="IPR051010">
    <property type="entry name" value="BCAA_transport"/>
</dbReference>
<keyword evidence="5" id="KW-1185">Reference proteome</keyword>
<comment type="similarity">
    <text evidence="1">Belongs to the leucine-binding protein family.</text>
</comment>
<evidence type="ECO:0000256" key="1">
    <source>
        <dbReference type="ARBA" id="ARBA00010062"/>
    </source>
</evidence>
<evidence type="ECO:0000313" key="5">
    <source>
        <dbReference type="Proteomes" id="UP000626210"/>
    </source>
</evidence>
<reference evidence="5" key="1">
    <citation type="journal article" date="2019" name="Int. J. Syst. Evol. Microbiol.">
        <title>The Global Catalogue of Microorganisms (GCM) 10K type strain sequencing project: providing services to taxonomists for standard genome sequencing and annotation.</title>
        <authorList>
            <consortium name="The Broad Institute Genomics Platform"/>
            <consortium name="The Broad Institute Genome Sequencing Center for Infectious Disease"/>
            <person name="Wu L."/>
            <person name="Ma J."/>
        </authorList>
    </citation>
    <scope>NUCLEOTIDE SEQUENCE [LARGE SCALE GENOMIC DNA]</scope>
    <source>
        <strain evidence="5">KCTC 23314</strain>
    </source>
</reference>
<comment type="caution">
    <text evidence="4">The sequence shown here is derived from an EMBL/GenBank/DDBJ whole genome shotgun (WGS) entry which is preliminary data.</text>
</comment>
<sequence length="366" mass="40052">MKRRSLDEQPIQVGVVAPLTSPGWEGAGRHLIAGVELAVREINLQRKLRNRIKLLVEDTAADPEKALAAVENLARQGAAAIVGEYHSVVARAIAKRAHELKLPFVCASAVLDTLTDGPTDWVARLAPPQSRSWAQYADFLAALNHRGIAVGYIPSIYWNTGRGILRDRLKKLNIDLVEIDVSSVSPVDLCRRLAPTSATALILLVGAPEPFISIVRHVREEPRLAGMLIGAPAGQCELDEVHSVLGHQGAGIPFLQYLPSRLSAAGRTTLERLERMLGQTPSFVALEGYDATKVVISLLEMKATGIAMDVIWRSMNIEGSRGHIRFSRVSGIDVWQWIEAPIQIADRDPANPDSIRIRRSQLRSAP</sequence>
<feature type="domain" description="Leucine-binding protein" evidence="3">
    <location>
        <begin position="10"/>
        <end position="327"/>
    </location>
</feature>
<dbReference type="InterPro" id="IPR028081">
    <property type="entry name" value="Leu-bd"/>
</dbReference>
<dbReference type="PANTHER" id="PTHR30483:SF6">
    <property type="entry name" value="PERIPLASMIC BINDING PROTEIN OF ABC TRANSPORTER FOR NATURAL AMINO ACIDS"/>
    <property type="match status" value="1"/>
</dbReference>
<dbReference type="RefSeq" id="WP_189691132.1">
    <property type="nucleotide sequence ID" value="NZ_BMYK01000058.1"/>
</dbReference>
<keyword evidence="2" id="KW-0732">Signal</keyword>
<accession>A0ABQ3GH64</accession>
<dbReference type="Pfam" id="PF13458">
    <property type="entry name" value="Peripla_BP_6"/>
    <property type="match status" value="1"/>
</dbReference>